<accession>X0SSU8</accession>
<evidence type="ECO:0000313" key="2">
    <source>
        <dbReference type="EMBL" id="GAF84248.1"/>
    </source>
</evidence>
<organism evidence="2">
    <name type="scientific">marine sediment metagenome</name>
    <dbReference type="NCBI Taxonomy" id="412755"/>
    <lineage>
        <taxon>unclassified sequences</taxon>
        <taxon>metagenomes</taxon>
        <taxon>ecological metagenomes</taxon>
    </lineage>
</organism>
<name>X0SSU8_9ZZZZ</name>
<feature type="region of interest" description="Disordered" evidence="1">
    <location>
        <begin position="219"/>
        <end position="241"/>
    </location>
</feature>
<sequence length="241" mass="26757">PTPSATQGTDMRHALPLLLTTVLLVSSTGCFAVGGGWADGRLAEHDDPRWQAAAADGDRALRKVKNDGVLGWDWLAPFKRHGRIGILLLLDRARKPGRYQGTAALALKHLHNYEPEVLDFIAHAIPDCETDARTRCIAMLLLGNKRDESIWREMFPVLDSLTRDAGDPLHEDYPSEHTLYATVACMEAAYPDVLDALPAGRDVRPRYYFYRFKNTSRDEANQHGRTDSALGRDAPAPEKGD</sequence>
<comment type="caution">
    <text evidence="2">The sequence shown here is derived from an EMBL/GenBank/DDBJ whole genome shotgun (WGS) entry which is preliminary data.</text>
</comment>
<feature type="non-terminal residue" evidence="2">
    <location>
        <position position="1"/>
    </location>
</feature>
<protein>
    <submittedName>
        <fullName evidence="2">Uncharacterized protein</fullName>
    </submittedName>
</protein>
<evidence type="ECO:0000256" key="1">
    <source>
        <dbReference type="SAM" id="MobiDB-lite"/>
    </source>
</evidence>
<proteinExistence type="predicted"/>
<reference evidence="2" key="1">
    <citation type="journal article" date="2014" name="Front. Microbiol.">
        <title>High frequency of phylogenetically diverse reductive dehalogenase-homologous genes in deep subseafloor sedimentary metagenomes.</title>
        <authorList>
            <person name="Kawai M."/>
            <person name="Futagami T."/>
            <person name="Toyoda A."/>
            <person name="Takaki Y."/>
            <person name="Nishi S."/>
            <person name="Hori S."/>
            <person name="Arai W."/>
            <person name="Tsubouchi T."/>
            <person name="Morono Y."/>
            <person name="Uchiyama I."/>
            <person name="Ito T."/>
            <person name="Fujiyama A."/>
            <person name="Inagaki F."/>
            <person name="Takami H."/>
        </authorList>
    </citation>
    <scope>NUCLEOTIDE SEQUENCE</scope>
    <source>
        <strain evidence="2">Expedition CK06-06</strain>
    </source>
</reference>
<gene>
    <name evidence="2" type="ORF">S01H1_06911</name>
</gene>
<dbReference type="AlphaFoldDB" id="X0SSU8"/>
<dbReference type="EMBL" id="BARS01003563">
    <property type="protein sequence ID" value="GAF84248.1"/>
    <property type="molecule type" value="Genomic_DNA"/>
</dbReference>